<comment type="caution">
    <text evidence="5">The sequence shown here is derived from an EMBL/GenBank/DDBJ whole genome shotgun (WGS) entry which is preliminary data.</text>
</comment>
<dbReference type="InterPro" id="IPR001073">
    <property type="entry name" value="C1q_dom"/>
</dbReference>
<evidence type="ECO:0000256" key="2">
    <source>
        <dbReference type="ARBA" id="ARBA00022525"/>
    </source>
</evidence>
<proteinExistence type="predicted"/>
<dbReference type="GO" id="GO:0005615">
    <property type="term" value="C:extracellular space"/>
    <property type="evidence" value="ECO:0007669"/>
    <property type="project" value="TreeGrafter"/>
</dbReference>
<keyword evidence="2" id="KW-0964">Secreted</keyword>
<evidence type="ECO:0000313" key="5">
    <source>
        <dbReference type="EMBL" id="KAI9561381.1"/>
    </source>
</evidence>
<dbReference type="PROSITE" id="PS50871">
    <property type="entry name" value="C1Q"/>
    <property type="match status" value="1"/>
</dbReference>
<evidence type="ECO:0000313" key="6">
    <source>
        <dbReference type="Proteomes" id="UP000820818"/>
    </source>
</evidence>
<sequence>MPSSCEDLWRVGHSLSGLYSVMGTAKVESVYCDFTKLPNDAGFQKWIGFVDVKSSPTYFHVQLDTSYNQTGIPIPFDVERLNIGEAMNLQSGKFTAPRTGIYSFTFNGLVEFNSDSYQYFYCGLYKNGNQLYGCHADKNGPEWEYEPFILQSTLPLQVGDQIWMEITEMSPGVVLDGNYFTHFSGLLLEEEKL</sequence>
<dbReference type="EMBL" id="WJBH02000003">
    <property type="protein sequence ID" value="KAI9561381.1"/>
    <property type="molecule type" value="Genomic_DNA"/>
</dbReference>
<dbReference type="PANTHER" id="PTHR22923">
    <property type="entry name" value="CEREBELLIN-RELATED"/>
    <property type="match status" value="1"/>
</dbReference>
<reference evidence="5 6" key="1">
    <citation type="submission" date="2022-05" db="EMBL/GenBank/DDBJ databases">
        <title>A multi-omics perspective on studying reproductive biology in Daphnia sinensis.</title>
        <authorList>
            <person name="Jia J."/>
        </authorList>
    </citation>
    <scope>NUCLEOTIDE SEQUENCE [LARGE SCALE GENOMIC DNA]</scope>
    <source>
        <strain evidence="5 6">WSL</strain>
    </source>
</reference>
<dbReference type="SUPFAM" id="SSF49842">
    <property type="entry name" value="TNF-like"/>
    <property type="match status" value="1"/>
</dbReference>
<dbReference type="AlphaFoldDB" id="A0AAD5KVK5"/>
<dbReference type="Gene3D" id="2.60.120.40">
    <property type="match status" value="1"/>
</dbReference>
<evidence type="ECO:0000256" key="3">
    <source>
        <dbReference type="ARBA" id="ARBA00022729"/>
    </source>
</evidence>
<gene>
    <name evidence="5" type="ORF">GHT06_012338</name>
</gene>
<dbReference type="PANTHER" id="PTHR22923:SF62">
    <property type="entry name" value="CVP18"/>
    <property type="match status" value="1"/>
</dbReference>
<evidence type="ECO:0000259" key="4">
    <source>
        <dbReference type="PROSITE" id="PS50871"/>
    </source>
</evidence>
<keyword evidence="6" id="KW-1185">Reference proteome</keyword>
<dbReference type="Pfam" id="PF00386">
    <property type="entry name" value="C1q"/>
    <property type="match status" value="1"/>
</dbReference>
<name>A0AAD5KVK5_9CRUS</name>
<keyword evidence="3" id="KW-0732">Signal</keyword>
<organism evidence="5 6">
    <name type="scientific">Daphnia sinensis</name>
    <dbReference type="NCBI Taxonomy" id="1820382"/>
    <lineage>
        <taxon>Eukaryota</taxon>
        <taxon>Metazoa</taxon>
        <taxon>Ecdysozoa</taxon>
        <taxon>Arthropoda</taxon>
        <taxon>Crustacea</taxon>
        <taxon>Branchiopoda</taxon>
        <taxon>Diplostraca</taxon>
        <taxon>Cladocera</taxon>
        <taxon>Anomopoda</taxon>
        <taxon>Daphniidae</taxon>
        <taxon>Daphnia</taxon>
        <taxon>Daphnia similis group</taxon>
    </lineage>
</organism>
<evidence type="ECO:0000256" key="1">
    <source>
        <dbReference type="ARBA" id="ARBA00004613"/>
    </source>
</evidence>
<feature type="domain" description="C1q" evidence="4">
    <location>
        <begin position="52"/>
        <end position="193"/>
    </location>
</feature>
<dbReference type="InterPro" id="IPR050822">
    <property type="entry name" value="Cerebellin_Synaptic_Org"/>
</dbReference>
<comment type="subcellular location">
    <subcellularLocation>
        <location evidence="1">Secreted</location>
    </subcellularLocation>
</comment>
<accession>A0AAD5KVK5</accession>
<dbReference type="Proteomes" id="UP000820818">
    <property type="component" value="Linkage Group LG3"/>
</dbReference>
<dbReference type="SMART" id="SM00110">
    <property type="entry name" value="C1Q"/>
    <property type="match status" value="1"/>
</dbReference>
<protein>
    <recommendedName>
        <fullName evidence="4">C1q domain-containing protein</fullName>
    </recommendedName>
</protein>
<dbReference type="InterPro" id="IPR008983">
    <property type="entry name" value="Tumour_necrosis_fac-like_dom"/>
</dbReference>